<keyword evidence="1" id="KW-0732">Signal</keyword>
<dbReference type="EMBL" id="QANS01000002">
    <property type="protein sequence ID" value="PTU32362.1"/>
    <property type="molecule type" value="Genomic_DNA"/>
</dbReference>
<dbReference type="AlphaFoldDB" id="A0A2T5MIG4"/>
<keyword evidence="4" id="KW-1185">Reference proteome</keyword>
<sequence length="444" mass="48047">MENPSKMSRRKFLLGASAVASGLVPDSALASSVGNDAGSNEPPIRSSVVIRVKELGAVGDGNADDTAAFQAAIDKVAPTGGEILVDPGSYKITKTLRWINPRNSRASGIWIVGAGYVTTRILSYVQEGPLLQVRGVPVNGPVSTTFYWGGGIEGIDFSGEKGGAKDHDALDILGWYYARIRNCRITKFSRHGIYGRVDLNINSNPDFTSSIVTVEDSAFEYLGGKGYCGAFIGNPAWRWTRCGFSFCAQGAALVTSAGHTFDTCSFQGSGYFNDKRVAPGEQAHLTIGQLRGSIARIDVFNCEFDFAKSAHLYINSLAVGHIHDNRFIFRSWGTEETTPKESIVLANDGAEAAAKNITFERNVFRVGATGDLTLFRWANTANVQDITIIGNLVSDQTGGKAKIHKYIGYDRADFNKRQNFIIQDGAEGWVSKGKWDALPNSSKE</sequence>
<name>A0A2T5MIG4_9GAMM</name>
<feature type="signal peptide" evidence="1">
    <location>
        <begin position="1"/>
        <end position="30"/>
    </location>
</feature>
<dbReference type="RefSeq" id="WP_107939556.1">
    <property type="nucleotide sequence ID" value="NZ_QANS01000002.1"/>
</dbReference>
<dbReference type="InterPro" id="IPR012334">
    <property type="entry name" value="Pectin_lyas_fold"/>
</dbReference>
<protein>
    <recommendedName>
        <fullName evidence="2">Rhamnogalacturonase A/B/Epimerase-like pectate lyase domain-containing protein</fullName>
    </recommendedName>
</protein>
<dbReference type="SUPFAM" id="SSF51126">
    <property type="entry name" value="Pectin lyase-like"/>
    <property type="match status" value="1"/>
</dbReference>
<dbReference type="PROSITE" id="PS51318">
    <property type="entry name" value="TAT"/>
    <property type="match status" value="1"/>
</dbReference>
<dbReference type="InterPro" id="IPR024535">
    <property type="entry name" value="RHGA/B-epi-like_pectate_lyase"/>
</dbReference>
<comment type="caution">
    <text evidence="3">The sequence shown here is derived from an EMBL/GenBank/DDBJ whole genome shotgun (WGS) entry which is preliminary data.</text>
</comment>
<dbReference type="Proteomes" id="UP000244248">
    <property type="component" value="Unassembled WGS sequence"/>
</dbReference>
<feature type="chain" id="PRO_5015675489" description="Rhamnogalacturonase A/B/Epimerase-like pectate lyase domain-containing protein" evidence="1">
    <location>
        <begin position="31"/>
        <end position="444"/>
    </location>
</feature>
<gene>
    <name evidence="3" type="ORF">CJD38_06855</name>
</gene>
<dbReference type="Gene3D" id="2.160.20.10">
    <property type="entry name" value="Single-stranded right-handed beta-helix, Pectin lyase-like"/>
    <property type="match status" value="1"/>
</dbReference>
<proteinExistence type="predicted"/>
<dbReference type="OrthoDB" id="3291491at2"/>
<evidence type="ECO:0000256" key="1">
    <source>
        <dbReference type="SAM" id="SignalP"/>
    </source>
</evidence>
<accession>A0A2T5MIG4</accession>
<reference evidence="3 4" key="1">
    <citation type="submission" date="2018-04" db="EMBL/GenBank/DDBJ databases">
        <title>Novel species isolated from glacier.</title>
        <authorList>
            <person name="Liu Q."/>
            <person name="Xin Y.-H."/>
        </authorList>
    </citation>
    <scope>NUCLEOTIDE SEQUENCE [LARGE SCALE GENOMIC DNA]</scope>
    <source>
        <strain evidence="3 4">GT1R17</strain>
    </source>
</reference>
<feature type="domain" description="Rhamnogalacturonase A/B/Epimerase-like pectate lyase" evidence="2">
    <location>
        <begin position="50"/>
        <end position="119"/>
    </location>
</feature>
<evidence type="ECO:0000313" key="4">
    <source>
        <dbReference type="Proteomes" id="UP000244248"/>
    </source>
</evidence>
<evidence type="ECO:0000259" key="2">
    <source>
        <dbReference type="Pfam" id="PF12708"/>
    </source>
</evidence>
<dbReference type="InterPro" id="IPR011050">
    <property type="entry name" value="Pectin_lyase_fold/virulence"/>
</dbReference>
<dbReference type="Pfam" id="PF12708">
    <property type="entry name" value="Pect-lyase_RHGA_epim"/>
    <property type="match status" value="1"/>
</dbReference>
<evidence type="ECO:0000313" key="3">
    <source>
        <dbReference type="EMBL" id="PTU32362.1"/>
    </source>
</evidence>
<organism evidence="3 4">
    <name type="scientific">Stenotrophobium rhamnosiphilum</name>
    <dbReference type="NCBI Taxonomy" id="2029166"/>
    <lineage>
        <taxon>Bacteria</taxon>
        <taxon>Pseudomonadati</taxon>
        <taxon>Pseudomonadota</taxon>
        <taxon>Gammaproteobacteria</taxon>
        <taxon>Nevskiales</taxon>
        <taxon>Nevskiaceae</taxon>
        <taxon>Stenotrophobium</taxon>
    </lineage>
</organism>
<dbReference type="InterPro" id="IPR006311">
    <property type="entry name" value="TAT_signal"/>
</dbReference>